<evidence type="ECO:0000313" key="2">
    <source>
        <dbReference type="Proteomes" id="UP000069705"/>
    </source>
</evidence>
<dbReference type="AlphaFoldDB" id="A0A100WQL4"/>
<accession>A0A100WQL4</accession>
<sequence length="274" mass="30297">MVRDHLKLLQAVADGSFKIRTVKNTETGEYEQRLLIELPPEEAFESLAARLRPFTMRDEPVYWELVLDALEGLTSQETRDEIIDIEQLRAAFSAVTEGRKTPQAYSVITEAGNLTDKELAHDWLNSDALHAKAIKSAAGSGLDLNRRYQAAAGVYTRLGAAMDATYNVIAYLVTEGLLDLDTEVFSKRVIAETSIDVKLVGGYSAPVGSTPMPTNLVDPTDLDPAWTPIHEDFEQIIQSEQAAAKCDEVRGTRGVQIRWPDGTVTTARWVYQVG</sequence>
<gene>
    <name evidence="1" type="ORF">RMCFA_2749</name>
</gene>
<proteinExistence type="predicted"/>
<protein>
    <submittedName>
        <fullName evidence="1">Uncharacterized protein</fullName>
    </submittedName>
</protein>
<reference evidence="1 2" key="1">
    <citation type="journal article" date="2016" name="Genome Announc.">
        <title>Draft Genome Sequences of Five Rapidly Growing Mycobacterium Species, M. thermoresistibile, M. fortuitum subsp. acetamidolyticum, M. canariasense, M. brisbanense, and M. novocastrense.</title>
        <authorList>
            <person name="Katahira K."/>
            <person name="Ogura Y."/>
            <person name="Gotoh Y."/>
            <person name="Hayashi T."/>
        </authorList>
    </citation>
    <scope>NUCLEOTIDE SEQUENCE [LARGE SCALE GENOMIC DNA]</scope>
    <source>
        <strain evidence="1 2">JCM6368</strain>
    </source>
</reference>
<evidence type="ECO:0000313" key="1">
    <source>
        <dbReference type="EMBL" id="GAT02637.1"/>
    </source>
</evidence>
<comment type="caution">
    <text evidence="1">The sequence shown here is derived from an EMBL/GenBank/DDBJ whole genome shotgun (WGS) entry which is preliminary data.</text>
</comment>
<dbReference type="EMBL" id="BCSZ01000029">
    <property type="protein sequence ID" value="GAT02637.1"/>
    <property type="molecule type" value="Genomic_DNA"/>
</dbReference>
<name>A0A100WQL4_MYCFO</name>
<organism evidence="1 2">
    <name type="scientific">Mycolicibacterium fortuitum subsp. acetamidolyticum</name>
    <dbReference type="NCBI Taxonomy" id="144550"/>
    <lineage>
        <taxon>Bacteria</taxon>
        <taxon>Bacillati</taxon>
        <taxon>Actinomycetota</taxon>
        <taxon>Actinomycetes</taxon>
        <taxon>Mycobacteriales</taxon>
        <taxon>Mycobacteriaceae</taxon>
        <taxon>Mycolicibacterium</taxon>
    </lineage>
</organism>
<dbReference type="Proteomes" id="UP000069705">
    <property type="component" value="Unassembled WGS sequence"/>
</dbReference>
<reference evidence="2" key="2">
    <citation type="submission" date="2016-02" db="EMBL/GenBank/DDBJ databases">
        <title>Draft genome sequence of five rapidly growing Mycobacterium species.</title>
        <authorList>
            <person name="Katahira K."/>
            <person name="Gotou Y."/>
            <person name="Iida K."/>
            <person name="Ogura Y."/>
            <person name="Hayashi T."/>
        </authorList>
    </citation>
    <scope>NUCLEOTIDE SEQUENCE [LARGE SCALE GENOMIC DNA]</scope>
    <source>
        <strain evidence="2">JCM6368</strain>
    </source>
</reference>